<dbReference type="OrthoDB" id="439993at2759"/>
<comment type="subcellular location">
    <subcellularLocation>
        <location evidence="1">Nucleus</location>
        <location evidence="1">Nucleoplasm</location>
    </subcellularLocation>
</comment>
<evidence type="ECO:0000259" key="19">
    <source>
        <dbReference type="PROSITE" id="PS50961"/>
    </source>
</evidence>
<feature type="compositionally biased region" description="Basic and acidic residues" evidence="15">
    <location>
        <begin position="289"/>
        <end position="305"/>
    </location>
</feature>
<dbReference type="GO" id="GO:0003723">
    <property type="term" value="F:RNA binding"/>
    <property type="evidence" value="ECO:0007669"/>
    <property type="project" value="UniProtKB-UniRule"/>
</dbReference>
<keyword evidence="16" id="KW-0472">Membrane</keyword>
<dbReference type="PRINTS" id="PR00302">
    <property type="entry name" value="LUPUSLA"/>
</dbReference>
<dbReference type="InterPro" id="IPR036390">
    <property type="entry name" value="WH_DNA-bd_sf"/>
</dbReference>
<dbReference type="Pfam" id="PF13516">
    <property type="entry name" value="LRR_6"/>
    <property type="match status" value="6"/>
</dbReference>
<keyword evidence="3" id="KW-0433">Leucine-rich repeat</keyword>
<dbReference type="STRING" id="50429.A0A2B4SK67"/>
<dbReference type="PROSITE" id="PS51939">
    <property type="entry name" value="XRRM"/>
    <property type="match status" value="1"/>
</dbReference>
<dbReference type="InterPro" id="IPR007111">
    <property type="entry name" value="NACHT_NTPase"/>
</dbReference>
<organism evidence="21 22">
    <name type="scientific">Stylophora pistillata</name>
    <name type="common">Smooth cauliflower coral</name>
    <dbReference type="NCBI Taxonomy" id="50429"/>
    <lineage>
        <taxon>Eukaryota</taxon>
        <taxon>Metazoa</taxon>
        <taxon>Cnidaria</taxon>
        <taxon>Anthozoa</taxon>
        <taxon>Hexacorallia</taxon>
        <taxon>Scleractinia</taxon>
        <taxon>Astrocoeniina</taxon>
        <taxon>Pocilloporidae</taxon>
        <taxon>Stylophora</taxon>
    </lineage>
</organism>
<dbReference type="SUPFAM" id="SSF54928">
    <property type="entry name" value="RNA-binding domain, RBD"/>
    <property type="match status" value="1"/>
</dbReference>
<dbReference type="GO" id="GO:0006397">
    <property type="term" value="P:mRNA processing"/>
    <property type="evidence" value="ECO:0007669"/>
    <property type="project" value="UniProtKB-KW"/>
</dbReference>
<evidence type="ECO:0000256" key="2">
    <source>
        <dbReference type="ARBA" id="ARBA00015867"/>
    </source>
</evidence>
<dbReference type="Gene3D" id="3.80.10.10">
    <property type="entry name" value="Ribonuclease Inhibitor"/>
    <property type="match status" value="2"/>
</dbReference>
<feature type="transmembrane region" description="Helical" evidence="16">
    <location>
        <begin position="707"/>
        <end position="728"/>
    </location>
</feature>
<feature type="region of interest" description="Disordered" evidence="15">
    <location>
        <begin position="449"/>
        <end position="489"/>
    </location>
</feature>
<dbReference type="InterPro" id="IPR027417">
    <property type="entry name" value="P-loop_NTPase"/>
</dbReference>
<dbReference type="GO" id="GO:0007283">
    <property type="term" value="P:spermatogenesis"/>
    <property type="evidence" value="ECO:0007669"/>
    <property type="project" value="UniProtKB-KW"/>
</dbReference>
<dbReference type="SUPFAM" id="SSF46785">
    <property type="entry name" value="Winged helix' DNA-binding domain"/>
    <property type="match status" value="1"/>
</dbReference>
<accession>A0A2B4SK67</accession>
<dbReference type="GO" id="GO:0005654">
    <property type="term" value="C:nucleoplasm"/>
    <property type="evidence" value="ECO:0007669"/>
    <property type="project" value="UniProtKB-SubCell"/>
</dbReference>
<evidence type="ECO:0000259" key="20">
    <source>
        <dbReference type="PROSITE" id="PS51939"/>
    </source>
</evidence>
<proteinExistence type="predicted"/>
<gene>
    <name evidence="21" type="primary">larp7</name>
    <name evidence="21" type="ORF">AWC38_SpisGene6447</name>
</gene>
<evidence type="ECO:0000256" key="16">
    <source>
        <dbReference type="SAM" id="Phobius"/>
    </source>
</evidence>
<evidence type="ECO:0000256" key="15">
    <source>
        <dbReference type="SAM" id="MobiDB-lite"/>
    </source>
</evidence>
<dbReference type="SUPFAM" id="SSF52047">
    <property type="entry name" value="RNI-like"/>
    <property type="match status" value="1"/>
</dbReference>
<evidence type="ECO:0000313" key="21">
    <source>
        <dbReference type="EMBL" id="PFX28815.1"/>
    </source>
</evidence>
<feature type="domain" description="XRRM" evidence="20">
    <location>
        <begin position="496"/>
        <end position="607"/>
    </location>
</feature>
<dbReference type="GO" id="GO:0005524">
    <property type="term" value="F:ATP binding"/>
    <property type="evidence" value="ECO:0007669"/>
    <property type="project" value="UniProtKB-KW"/>
</dbReference>
<dbReference type="InterPro" id="IPR034887">
    <property type="entry name" value="LARP7_RRM1"/>
</dbReference>
<keyword evidence="16" id="KW-1133">Transmembrane helix</keyword>
<evidence type="ECO:0000256" key="7">
    <source>
        <dbReference type="ARBA" id="ARBA00022782"/>
    </source>
</evidence>
<dbReference type="SMART" id="SM00715">
    <property type="entry name" value="LA"/>
    <property type="match status" value="1"/>
</dbReference>
<feature type="domain" description="RRM" evidence="17">
    <location>
        <begin position="150"/>
        <end position="216"/>
    </location>
</feature>
<feature type="compositionally biased region" description="Basic residues" evidence="15">
    <location>
        <begin position="401"/>
        <end position="411"/>
    </location>
</feature>
<keyword evidence="12" id="KW-0539">Nucleus</keyword>
<feature type="transmembrane region" description="Helical" evidence="16">
    <location>
        <begin position="629"/>
        <end position="650"/>
    </location>
</feature>
<evidence type="ECO:0000256" key="8">
    <source>
        <dbReference type="ARBA" id="ARBA00022840"/>
    </source>
</evidence>
<keyword evidence="4" id="KW-0507">mRNA processing</keyword>
<keyword evidence="8" id="KW-0067">ATP-binding</keyword>
<feature type="compositionally biased region" description="Basic and acidic residues" evidence="15">
    <location>
        <begin position="343"/>
        <end position="369"/>
    </location>
</feature>
<dbReference type="InterPro" id="IPR000504">
    <property type="entry name" value="RRM_dom"/>
</dbReference>
<evidence type="ECO:0000256" key="10">
    <source>
        <dbReference type="ARBA" id="ARBA00022884"/>
    </source>
</evidence>
<dbReference type="Pfam" id="PF05729">
    <property type="entry name" value="NACHT"/>
    <property type="match status" value="1"/>
</dbReference>
<feature type="domain" description="HTH La-type RNA-binding" evidence="19">
    <location>
        <begin position="54"/>
        <end position="145"/>
    </location>
</feature>
<dbReference type="Pfam" id="PF08777">
    <property type="entry name" value="RRM_3"/>
    <property type="match status" value="1"/>
</dbReference>
<evidence type="ECO:0000256" key="14">
    <source>
        <dbReference type="PROSITE-ProRule" id="PRU00332"/>
    </source>
</evidence>
<dbReference type="InterPro" id="IPR012677">
    <property type="entry name" value="Nucleotide-bd_a/b_plait_sf"/>
</dbReference>
<dbReference type="FunFam" id="1.10.10.10:FF:000158">
    <property type="entry name" value="La ribonucleoprotein domain family member 7"/>
    <property type="match status" value="1"/>
</dbReference>
<keyword evidence="9" id="KW-0744">Spermatogenesis</keyword>
<evidence type="ECO:0000259" key="17">
    <source>
        <dbReference type="PROSITE" id="PS50102"/>
    </source>
</evidence>
<dbReference type="GO" id="GO:1990904">
    <property type="term" value="C:ribonucleoprotein complex"/>
    <property type="evidence" value="ECO:0007669"/>
    <property type="project" value="UniProtKB-UniRule"/>
</dbReference>
<dbReference type="Pfam" id="PF05383">
    <property type="entry name" value="La"/>
    <property type="match status" value="1"/>
</dbReference>
<feature type="compositionally biased region" description="Basic and acidic residues" evidence="15">
    <location>
        <begin position="313"/>
        <end position="326"/>
    </location>
</feature>
<dbReference type="InterPro" id="IPR032675">
    <property type="entry name" value="LRR_dom_sf"/>
</dbReference>
<name>A0A2B4SK67_STYPI</name>
<dbReference type="PROSITE" id="PS50837">
    <property type="entry name" value="NACHT"/>
    <property type="match status" value="1"/>
</dbReference>
<evidence type="ECO:0000313" key="22">
    <source>
        <dbReference type="Proteomes" id="UP000225706"/>
    </source>
</evidence>
<comment type="caution">
    <text evidence="21">The sequence shown here is derived from an EMBL/GenBank/DDBJ whole genome shotgun (WGS) entry which is preliminary data.</text>
</comment>
<dbReference type="SUPFAM" id="SSF52540">
    <property type="entry name" value="P-loop containing nucleoside triphosphate hydrolases"/>
    <property type="match status" value="1"/>
</dbReference>
<dbReference type="SMART" id="SM00360">
    <property type="entry name" value="RRM"/>
    <property type="match status" value="1"/>
</dbReference>
<dbReference type="InterPro" id="IPR002344">
    <property type="entry name" value="Lupus_La"/>
</dbReference>
<dbReference type="Proteomes" id="UP000225706">
    <property type="component" value="Unassembled WGS sequence"/>
</dbReference>
<feature type="compositionally biased region" description="Basic and acidic residues" evidence="15">
    <location>
        <begin position="250"/>
        <end position="264"/>
    </location>
</feature>
<dbReference type="PANTHER" id="PTHR24106">
    <property type="entry name" value="NACHT, LRR AND CARD DOMAINS-CONTAINING"/>
    <property type="match status" value="1"/>
</dbReference>
<sequence length="1697" mass="193546">MYGRDRGELDITTQQPGLQWRTFEEPSYACMSSSNLTKDPLKISADNEIRKKQRKRTKKIIAQLQEQVEFYFGDSNLQKDRFMKQEISKHPEGYVPIPTIASFNRMKQITDDLNLVVKAMKLSSMLEVNGDDTMVRRNTPVPEPQNVDKETIYVERLPPYADHDWVKGIFSKYGKVEYVSIPRFKHTGDIKGFAFVEFESAKVAQEAVEVFNKEGRIKQSSEPEKSEIGFSTERSNEQHKMAKPKRKRSHSESEVDGHKTSRERTGKRKRTTSESSVDSEANELPVDVSSRDGVKRKSKEGKKSEQCGSGRIENGEERWKNGDGKDKKGKKFVRWQEGDEQTNSDKKVSEEKSRKRSHDDSTSGEESGKQKRQKMSNKSEMNSENTAEESGEDATVEGDKKHKKRKRKKKDKKENRLPHLRVISKLEWLELKKEYKTLQRGAMKNLKKHLQDKIPVNSSQAGNKPHKSTRDRADASYQKTEEKSSQDGVATVKTLSYTPGVLLKFQCQGRGMTKKELREKLSSCAPVAYLDLEEGNVEGYVRFHTAENCNLVLKEMSTANDELQLNKLTEGEEKAYWEKINTDRVNRYNSKREKKRGTEKLVRSKVNELETREPDVEGQQGNLVRKGLFTAYCYQLAAIIILAILSIILLQTHVFRPSINFPSNFICNLSKRGSNSSAFSSTNASLTKNDTYSCRNTRATEKFGGSVALTVFNGICAFLAFIELVWIFSRARNGNQFMEDSQFFADHLRSNRDEAAVPLTRPELRAELQKQSERLIDCVRHDREQLEDHLRSNRDEEAVPLNRPEPRAELQEELERLKDRIIQGTEQLEDLKQPIRPKPGEGPKPKDLELDKIFVKLILHDGIAGYDFPKDRREQLKVFPKPKSNQSNYVPMQDIFDGHNKRVLFVGRPGIGKTILSTRLLRESALNAFKSQNFDAAFLVKFRRFNSRTDLNLREMLSRSETVRNLDDKVWNYIIKNPTKVLLIFDGVDEYNARSEISNDDSHFHDLDEERMPLHCLYKKIASGTLLKGATVITTSRPTAVSCLKLLTFDRVLEILGFTSDDIEKYVNKFIDGDQNPKGKKTIWQHIRTNINLFTLCYVPVNCFIICSCLSWLQSQGSSLPTKLTKIYSIALKIFYFKHGKKCRQSQKALNDLILKPLHKLPTEYKEEFQKLGEIAFKGLQEGRLQFSSEEVKGLEDCGMLHRLRDQQGPTPLDPSEPQYCFIHLTCQEFLAAYHVVHTLTEAKALQKFISDHIDRASWQVVVQFLAGLLADSDKGDDLQNSKMFIELLPKSTLTADKQALHGERFDWRSKTLYTRWPNQTQTVLAVTLCKCLHELGTKHQSLITRKMKEIGCDVVSFSFCQLAPVDCASIVYFLKNLENAFELVLHENTIGDLGCWEIKKWIVENDCNLEILDLSCNLVGEKGVEYLSDALKHVNCKLTNLALGPTDQEQDFSDFAVLENRANNNIGDRGAQHLCNALKDVNCKLTELNLGHNNIENEGVKHLSDVLKEVNCKLLVLNLESNQFGDKGTEHLSYALRDVNCKLIKLNLHGNKIGQKGAEHLSNALKDVNCKLQWLNLGWNKIGDKGAKHLCNALKVVNCKLEALSLRCGLVGDKGVCYMSDALKNLNCKLTLLDLTVNEITEKGAEHLGDALKDVNCKLTLLRLRGNPISESGQEHLRDACKHKYCELDNFNFLTP</sequence>
<feature type="compositionally biased region" description="Polar residues" evidence="15">
    <location>
        <begin position="376"/>
        <end position="385"/>
    </location>
</feature>
<evidence type="ECO:0000256" key="12">
    <source>
        <dbReference type="ARBA" id="ARBA00023242"/>
    </source>
</evidence>
<protein>
    <recommendedName>
        <fullName evidence="2">La-related protein 7</fullName>
    </recommendedName>
    <alternativeName>
        <fullName evidence="13">La ribonucleoprotein domain family member 7</fullName>
    </alternativeName>
</protein>
<keyword evidence="6" id="KW-0547">Nucleotide-binding</keyword>
<dbReference type="CDD" id="cd07323">
    <property type="entry name" value="LAM"/>
    <property type="match status" value="1"/>
</dbReference>
<dbReference type="PROSITE" id="PS50102">
    <property type="entry name" value="RRM"/>
    <property type="match status" value="1"/>
</dbReference>
<keyword evidence="5" id="KW-0677">Repeat</keyword>
<dbReference type="CDD" id="cd00116">
    <property type="entry name" value="LRR_RI"/>
    <property type="match status" value="1"/>
</dbReference>
<keyword evidence="7" id="KW-0221">Differentiation</keyword>
<evidence type="ECO:0000259" key="18">
    <source>
        <dbReference type="PROSITE" id="PS50837"/>
    </source>
</evidence>
<evidence type="ECO:0000256" key="11">
    <source>
        <dbReference type="ARBA" id="ARBA00023187"/>
    </source>
</evidence>
<evidence type="ECO:0000256" key="3">
    <source>
        <dbReference type="ARBA" id="ARBA00022614"/>
    </source>
</evidence>
<dbReference type="Gene3D" id="1.10.10.10">
    <property type="entry name" value="Winged helix-like DNA-binding domain superfamily/Winged helix DNA-binding domain"/>
    <property type="match status" value="1"/>
</dbReference>
<dbReference type="InterPro" id="IPR035979">
    <property type="entry name" value="RBD_domain_sf"/>
</dbReference>
<feature type="compositionally biased region" description="Acidic residues" evidence="15">
    <location>
        <begin position="386"/>
        <end position="396"/>
    </location>
</feature>
<dbReference type="Gene3D" id="3.30.70.330">
    <property type="match status" value="2"/>
</dbReference>
<keyword evidence="16" id="KW-0812">Transmembrane</keyword>
<feature type="compositionally biased region" description="Basic and acidic residues" evidence="15">
    <location>
        <begin position="468"/>
        <end position="485"/>
    </location>
</feature>
<keyword evidence="22" id="KW-1185">Reference proteome</keyword>
<evidence type="ECO:0000256" key="4">
    <source>
        <dbReference type="ARBA" id="ARBA00022664"/>
    </source>
</evidence>
<evidence type="ECO:0000256" key="6">
    <source>
        <dbReference type="ARBA" id="ARBA00022741"/>
    </source>
</evidence>
<keyword evidence="10 14" id="KW-0694">RNA-binding</keyword>
<dbReference type="PROSITE" id="PS50961">
    <property type="entry name" value="HTH_LA"/>
    <property type="match status" value="1"/>
</dbReference>
<evidence type="ECO:0000256" key="5">
    <source>
        <dbReference type="ARBA" id="ARBA00022737"/>
    </source>
</evidence>
<dbReference type="InterPro" id="IPR036388">
    <property type="entry name" value="WH-like_DNA-bd_sf"/>
</dbReference>
<keyword evidence="11" id="KW-0508">mRNA splicing</keyword>
<dbReference type="SMART" id="SM00368">
    <property type="entry name" value="LRR_RI"/>
    <property type="match status" value="9"/>
</dbReference>
<dbReference type="GO" id="GO:0030154">
    <property type="term" value="P:cell differentiation"/>
    <property type="evidence" value="ECO:0007669"/>
    <property type="project" value="UniProtKB-KW"/>
</dbReference>
<evidence type="ECO:0000256" key="1">
    <source>
        <dbReference type="ARBA" id="ARBA00004642"/>
    </source>
</evidence>
<dbReference type="InterPro" id="IPR001611">
    <property type="entry name" value="Leu-rich_rpt"/>
</dbReference>
<dbReference type="Pfam" id="PF00076">
    <property type="entry name" value="RRM_1"/>
    <property type="match status" value="1"/>
</dbReference>
<feature type="compositionally biased region" description="Basic and acidic residues" evidence="15">
    <location>
        <begin position="217"/>
        <end position="227"/>
    </location>
</feature>
<reference evidence="22" key="1">
    <citation type="journal article" date="2017" name="bioRxiv">
        <title>Comparative analysis of the genomes of Stylophora pistillata and Acropora digitifera provides evidence for extensive differences between species of corals.</title>
        <authorList>
            <person name="Voolstra C.R."/>
            <person name="Li Y."/>
            <person name="Liew Y.J."/>
            <person name="Baumgarten S."/>
            <person name="Zoccola D."/>
            <person name="Flot J.-F."/>
            <person name="Tambutte S."/>
            <person name="Allemand D."/>
            <person name="Aranda M."/>
        </authorList>
    </citation>
    <scope>NUCLEOTIDE SEQUENCE [LARGE SCALE GENOMIC DNA]</scope>
</reference>
<dbReference type="GO" id="GO:0008380">
    <property type="term" value="P:RNA splicing"/>
    <property type="evidence" value="ECO:0007669"/>
    <property type="project" value="UniProtKB-KW"/>
</dbReference>
<evidence type="ECO:0000256" key="13">
    <source>
        <dbReference type="ARBA" id="ARBA00029640"/>
    </source>
</evidence>
<dbReference type="PROSITE" id="PS51450">
    <property type="entry name" value="LRR"/>
    <property type="match status" value="1"/>
</dbReference>
<dbReference type="EMBL" id="LSMT01000076">
    <property type="protein sequence ID" value="PFX28815.1"/>
    <property type="molecule type" value="Genomic_DNA"/>
</dbReference>
<feature type="region of interest" description="Disordered" evidence="15">
    <location>
        <begin position="217"/>
        <end position="422"/>
    </location>
</feature>
<dbReference type="Gene3D" id="3.40.50.300">
    <property type="entry name" value="P-loop containing nucleotide triphosphate hydrolases"/>
    <property type="match status" value="1"/>
</dbReference>
<evidence type="ECO:0000256" key="9">
    <source>
        <dbReference type="ARBA" id="ARBA00022871"/>
    </source>
</evidence>
<dbReference type="InterPro" id="IPR006630">
    <property type="entry name" value="La_HTH"/>
</dbReference>
<dbReference type="InterPro" id="IPR051261">
    <property type="entry name" value="NLR"/>
</dbReference>
<feature type="domain" description="NACHT" evidence="18">
    <location>
        <begin position="901"/>
        <end position="1040"/>
    </location>
</feature>
<dbReference type="CDD" id="cd12290">
    <property type="entry name" value="RRM1_LARP7"/>
    <property type="match status" value="1"/>
</dbReference>
<dbReference type="InterPro" id="IPR014886">
    <property type="entry name" value="La_xRRM"/>
</dbReference>